<dbReference type="InterPro" id="IPR000485">
    <property type="entry name" value="AsnC-type_HTH_dom"/>
</dbReference>
<reference evidence="5 6" key="1">
    <citation type="submission" date="2020-01" db="EMBL/GenBank/DDBJ databases">
        <title>Ponticoccus aerotolerans gen. nov., sp. nov., an anaerobic bacterium and proposal of Ponticoccusceae fam. nov., Ponticoccusles ord. nov. and Ponticoccuse classis nov. in the phylum Kiritimatiellaeota.</title>
        <authorList>
            <person name="Zhou L.Y."/>
            <person name="Du Z.J."/>
        </authorList>
    </citation>
    <scope>NUCLEOTIDE SEQUENCE [LARGE SCALE GENOMIC DNA]</scope>
    <source>
        <strain evidence="5 6">S-5007</strain>
    </source>
</reference>
<dbReference type="InterPro" id="IPR050313">
    <property type="entry name" value="Carb_Metab_HTH_regulators"/>
</dbReference>
<name>A0A6P1MFV5_9BACT</name>
<dbReference type="PRINTS" id="PR00033">
    <property type="entry name" value="HTHASNC"/>
</dbReference>
<dbReference type="SUPFAM" id="SSF46785">
    <property type="entry name" value="Winged helix' DNA-binding domain"/>
    <property type="match status" value="1"/>
</dbReference>
<evidence type="ECO:0000256" key="2">
    <source>
        <dbReference type="ARBA" id="ARBA00023125"/>
    </source>
</evidence>
<dbReference type="PANTHER" id="PTHR30363">
    <property type="entry name" value="HTH-TYPE TRANSCRIPTIONAL REGULATOR SRLR-RELATED"/>
    <property type="match status" value="1"/>
</dbReference>
<evidence type="ECO:0000256" key="3">
    <source>
        <dbReference type="ARBA" id="ARBA00023163"/>
    </source>
</evidence>
<proteinExistence type="predicted"/>
<evidence type="ECO:0000313" key="6">
    <source>
        <dbReference type="Proteomes" id="UP000464954"/>
    </source>
</evidence>
<dbReference type="KEGG" id="taer:GT409_10995"/>
<dbReference type="InterPro" id="IPR014036">
    <property type="entry name" value="DeoR-like_C"/>
</dbReference>
<sequence>MAAALTERKKMILDLLTEDSRISVSDLAKKFGVTMVTARADLVSLEEEGFIVRTHGGAMPAFHPKIMERIRSRKDIKAAMARAAAQLINDGDTVIITAGTTTALIPKYLLGKRDIHIVTNNTLLLTYVRANPQLRVTLVGGEFLPSEEGMVGPLALQAIAQFHVAKSFIGVDGASVKQGFTANSVESADFVRKMADQADQVIAVADSSKFGTAGFAKILPFERVNTLVTDSFLHRDFEEKLIEANVNVIKS</sequence>
<feature type="domain" description="HTH deoR-type" evidence="4">
    <location>
        <begin position="5"/>
        <end position="60"/>
    </location>
</feature>
<dbReference type="PANTHER" id="PTHR30363:SF44">
    <property type="entry name" value="AGA OPERON TRANSCRIPTIONAL REPRESSOR-RELATED"/>
    <property type="match status" value="1"/>
</dbReference>
<dbReference type="Gene3D" id="3.40.50.1360">
    <property type="match status" value="1"/>
</dbReference>
<dbReference type="InterPro" id="IPR001034">
    <property type="entry name" value="DeoR_HTH"/>
</dbReference>
<dbReference type="AlphaFoldDB" id="A0A6P1MFV5"/>
<dbReference type="SMART" id="SM01134">
    <property type="entry name" value="DeoRC"/>
    <property type="match status" value="1"/>
</dbReference>
<evidence type="ECO:0000256" key="1">
    <source>
        <dbReference type="ARBA" id="ARBA00023015"/>
    </source>
</evidence>
<evidence type="ECO:0000259" key="4">
    <source>
        <dbReference type="PROSITE" id="PS51000"/>
    </source>
</evidence>
<keyword evidence="3" id="KW-0804">Transcription</keyword>
<organism evidence="5 6">
    <name type="scientific">Tichowtungia aerotolerans</name>
    <dbReference type="NCBI Taxonomy" id="2697043"/>
    <lineage>
        <taxon>Bacteria</taxon>
        <taxon>Pseudomonadati</taxon>
        <taxon>Kiritimatiellota</taxon>
        <taxon>Tichowtungiia</taxon>
        <taxon>Tichowtungiales</taxon>
        <taxon>Tichowtungiaceae</taxon>
        <taxon>Tichowtungia</taxon>
    </lineage>
</organism>
<dbReference type="SUPFAM" id="SSF100950">
    <property type="entry name" value="NagB/RpiA/CoA transferase-like"/>
    <property type="match status" value="1"/>
</dbReference>
<keyword evidence="6" id="KW-1185">Reference proteome</keyword>
<dbReference type="SMART" id="SM00420">
    <property type="entry name" value="HTH_DEOR"/>
    <property type="match status" value="1"/>
</dbReference>
<dbReference type="InterPro" id="IPR036388">
    <property type="entry name" value="WH-like_DNA-bd_sf"/>
</dbReference>
<dbReference type="PROSITE" id="PS51000">
    <property type="entry name" value="HTH_DEOR_2"/>
    <property type="match status" value="1"/>
</dbReference>
<dbReference type="InterPro" id="IPR036390">
    <property type="entry name" value="WH_DNA-bd_sf"/>
</dbReference>
<dbReference type="Pfam" id="PF00455">
    <property type="entry name" value="DeoRC"/>
    <property type="match status" value="1"/>
</dbReference>
<dbReference type="Proteomes" id="UP000464954">
    <property type="component" value="Chromosome"/>
</dbReference>
<dbReference type="Gene3D" id="1.10.10.10">
    <property type="entry name" value="Winged helix-like DNA-binding domain superfamily/Winged helix DNA-binding domain"/>
    <property type="match status" value="1"/>
</dbReference>
<dbReference type="EMBL" id="CP047593">
    <property type="protein sequence ID" value="QHI69955.1"/>
    <property type="molecule type" value="Genomic_DNA"/>
</dbReference>
<dbReference type="RefSeq" id="WP_160629136.1">
    <property type="nucleotide sequence ID" value="NZ_CP047593.1"/>
</dbReference>
<dbReference type="GO" id="GO:0003700">
    <property type="term" value="F:DNA-binding transcription factor activity"/>
    <property type="evidence" value="ECO:0007669"/>
    <property type="project" value="InterPro"/>
</dbReference>
<gene>
    <name evidence="5" type="ORF">GT409_10995</name>
</gene>
<dbReference type="GO" id="GO:0043565">
    <property type="term" value="F:sequence-specific DNA binding"/>
    <property type="evidence" value="ECO:0007669"/>
    <property type="project" value="InterPro"/>
</dbReference>
<dbReference type="PRINTS" id="PR00037">
    <property type="entry name" value="HTHLACR"/>
</dbReference>
<evidence type="ECO:0000313" key="5">
    <source>
        <dbReference type="EMBL" id="QHI69955.1"/>
    </source>
</evidence>
<keyword evidence="1" id="KW-0805">Transcription regulation</keyword>
<keyword evidence="2" id="KW-0238">DNA-binding</keyword>
<protein>
    <submittedName>
        <fullName evidence="5">DeoR family transcriptional regulator</fullName>
    </submittedName>
</protein>
<accession>A0A6P1MFV5</accession>
<dbReference type="InterPro" id="IPR018356">
    <property type="entry name" value="Tscrpt_reg_HTH_DeoR_CS"/>
</dbReference>
<dbReference type="Pfam" id="PF08220">
    <property type="entry name" value="HTH_DeoR"/>
    <property type="match status" value="1"/>
</dbReference>
<dbReference type="InterPro" id="IPR037171">
    <property type="entry name" value="NagB/RpiA_transferase-like"/>
</dbReference>
<dbReference type="PROSITE" id="PS00894">
    <property type="entry name" value="HTH_DEOR_1"/>
    <property type="match status" value="1"/>
</dbReference>